<feature type="compositionally biased region" description="Low complexity" evidence="1">
    <location>
        <begin position="72"/>
        <end position="85"/>
    </location>
</feature>
<evidence type="ECO:0000313" key="2">
    <source>
        <dbReference type="EMBL" id="MBI2678576.1"/>
    </source>
</evidence>
<proteinExistence type="predicted"/>
<dbReference type="Proteomes" id="UP000779809">
    <property type="component" value="Unassembled WGS sequence"/>
</dbReference>
<dbReference type="Gene3D" id="2.40.160.10">
    <property type="entry name" value="Porin"/>
    <property type="match status" value="1"/>
</dbReference>
<evidence type="ECO:0008006" key="4">
    <source>
        <dbReference type="Google" id="ProtNLM"/>
    </source>
</evidence>
<accession>A0A932A8C1</accession>
<reference evidence="2" key="1">
    <citation type="submission" date="2020-07" db="EMBL/GenBank/DDBJ databases">
        <title>Huge and variable diversity of episymbiotic CPR bacteria and DPANN archaea in groundwater ecosystems.</title>
        <authorList>
            <person name="He C.Y."/>
            <person name="Keren R."/>
            <person name="Whittaker M."/>
            <person name="Farag I.F."/>
            <person name="Doudna J."/>
            <person name="Cate J.H.D."/>
            <person name="Banfield J.F."/>
        </authorList>
    </citation>
    <scope>NUCLEOTIDE SEQUENCE</scope>
    <source>
        <strain evidence="2">NC_groundwater_580_Pr5_B-0.1um_64_19</strain>
    </source>
</reference>
<feature type="region of interest" description="Disordered" evidence="1">
    <location>
        <begin position="1"/>
        <end position="20"/>
    </location>
</feature>
<dbReference type="InterPro" id="IPR023614">
    <property type="entry name" value="Porin_dom_sf"/>
</dbReference>
<feature type="compositionally biased region" description="Low complexity" evidence="1">
    <location>
        <begin position="1"/>
        <end position="18"/>
    </location>
</feature>
<organism evidence="2 3">
    <name type="scientific">Candidatus Korobacter versatilis</name>
    <dbReference type="NCBI Taxonomy" id="658062"/>
    <lineage>
        <taxon>Bacteria</taxon>
        <taxon>Pseudomonadati</taxon>
        <taxon>Acidobacteriota</taxon>
        <taxon>Terriglobia</taxon>
        <taxon>Terriglobales</taxon>
        <taxon>Candidatus Korobacteraceae</taxon>
        <taxon>Candidatus Korobacter</taxon>
    </lineage>
</organism>
<evidence type="ECO:0000313" key="3">
    <source>
        <dbReference type="Proteomes" id="UP000779809"/>
    </source>
</evidence>
<comment type="caution">
    <text evidence="2">The sequence shown here is derived from an EMBL/GenBank/DDBJ whole genome shotgun (WGS) entry which is preliminary data.</text>
</comment>
<feature type="compositionally biased region" description="Low complexity" evidence="1">
    <location>
        <begin position="50"/>
        <end position="62"/>
    </location>
</feature>
<dbReference type="SUPFAM" id="SSF56935">
    <property type="entry name" value="Porins"/>
    <property type="match status" value="1"/>
</dbReference>
<protein>
    <recommendedName>
        <fullName evidence="4">Zinc-regulated TonB-dependent outer membrane receptor</fullName>
    </recommendedName>
</protein>
<dbReference type="EMBL" id="JACPNR010000009">
    <property type="protein sequence ID" value="MBI2678576.1"/>
    <property type="molecule type" value="Genomic_DNA"/>
</dbReference>
<name>A0A932A8C1_9BACT</name>
<dbReference type="AlphaFoldDB" id="A0A932A8C1"/>
<sequence>MSSALAQAPAAAPTSATTDADRATIKELVERVIALEGQVRMLQHQGATNQGSGAAGAPSQAADTGTPPESTSQAAAQGQSVASQSEPVPAQTTEPAGVYGGASSMAKALNPDIGIIGNFVSATGRNRINPSPSFTLQESEVSLQAVVDPYARADFFLAFGEEGVEVEEGYVTFTAMPGGFVPRLGKMRAAFGRVNSFHNHNLPWVDRPLVTFNLMGGSLDEADIGIKDAGMSVSRVIPAPGGLFLEGTGQVFRGDSGSLFQASRRSDVAVVGHLKAYKDLTESTNLELGGSYARGHNDAGADTLTQLYGMDATFRWRPLRRSIYRSFAARTEVMWSDREQAPLAQHAFGLYASTEYQFARRWQGGLRFDWSERARNAALHDSGQALVLTFSPSEYNQIRGQFRRTQYAEGQTSNELLMQVLFTLGAHGAHPF</sequence>
<evidence type="ECO:0000256" key="1">
    <source>
        <dbReference type="SAM" id="MobiDB-lite"/>
    </source>
</evidence>
<gene>
    <name evidence="2" type="ORF">HYX28_07320</name>
</gene>
<feature type="region of interest" description="Disordered" evidence="1">
    <location>
        <begin position="44"/>
        <end position="97"/>
    </location>
</feature>